<evidence type="ECO:0000256" key="5">
    <source>
        <dbReference type="ARBA" id="ARBA00023163"/>
    </source>
</evidence>
<keyword evidence="7" id="KW-0175">Coiled coil</keyword>
<keyword evidence="3" id="KW-0805">Transcription regulation</keyword>
<evidence type="ECO:0000256" key="7">
    <source>
        <dbReference type="SAM" id="Coils"/>
    </source>
</evidence>
<feature type="coiled-coil region" evidence="7">
    <location>
        <begin position="234"/>
        <end position="261"/>
    </location>
</feature>
<dbReference type="eggNOG" id="ENOG502RFDD">
    <property type="taxonomic scope" value="Eukaryota"/>
</dbReference>
<reference evidence="10 11" key="2">
    <citation type="journal article" date="2007" name="PLoS Biol.">
        <title>Principles of genome evolution in the Drosophila melanogaster species group.</title>
        <authorList>
            <person name="Ranz J.M."/>
            <person name="Maurin D."/>
            <person name="Chan Y.S."/>
            <person name="von Grotthuss M."/>
            <person name="Hillier L.W."/>
            <person name="Roote J."/>
            <person name="Ashburner M."/>
            <person name="Bergman C.M."/>
        </authorList>
    </citation>
    <scope>NUCLEOTIDE SEQUENCE [LARGE SCALE GENOMIC DNA]</scope>
    <source>
        <strain evidence="11">Tai18E2 / Tucson 14021-0261.01</strain>
    </source>
</reference>
<dbReference type="Proteomes" id="UP000002282">
    <property type="component" value="Chromosome 3L"/>
</dbReference>
<comment type="subunit">
    <text evidence="1">Self-associates forming complexes of several hundred monomers.</text>
</comment>
<dbReference type="EMBL" id="CM000159">
    <property type="protein sequence ID" value="EDW93004.1"/>
    <property type="molecule type" value="Genomic_DNA"/>
</dbReference>
<evidence type="ECO:0000259" key="9">
    <source>
        <dbReference type="Pfam" id="PF13873"/>
    </source>
</evidence>
<dbReference type="PANTHER" id="PTHR21411">
    <property type="entry name" value="APONTIC"/>
    <property type="match status" value="1"/>
</dbReference>
<dbReference type="OMA" id="AEKHKYE"/>
<keyword evidence="11" id="KW-1185">Reference proteome</keyword>
<evidence type="ECO:0000256" key="8">
    <source>
        <dbReference type="SAM" id="MobiDB-lite"/>
    </source>
</evidence>
<proteinExistence type="predicted"/>
<evidence type="ECO:0000256" key="2">
    <source>
        <dbReference type="ARBA" id="ARBA00016807"/>
    </source>
</evidence>
<sequence>MFSKRTRGKNFTEQEEHALLDLVLLNKDILQDKTKDAATWRRKAETWERLTMEFQAQTGTDRSCAALREKYDNMKKNLRNKYRGVKHFKRQAELHSAVNSWYQSSTTSQDNADHTGITGSPLENQFDIDGNSQLLSAAKEENSSISLQNSDNSQLLQENIDDIEEIESVDYSQRWKRRILETCSSPEPPMVKKSTRVEEEQVELFRLQQQYYKDQNVRAAEKHKYEVERELIELQTARIKNQLIEMEIELKREELAKLRQRSLTETNFTNG</sequence>
<organism evidence="10 11">
    <name type="scientific">Drosophila yakuba</name>
    <name type="common">Fruit fly</name>
    <dbReference type="NCBI Taxonomy" id="7245"/>
    <lineage>
        <taxon>Eukaryota</taxon>
        <taxon>Metazoa</taxon>
        <taxon>Ecdysozoa</taxon>
        <taxon>Arthropoda</taxon>
        <taxon>Hexapoda</taxon>
        <taxon>Insecta</taxon>
        <taxon>Pterygota</taxon>
        <taxon>Neoptera</taxon>
        <taxon>Endopterygota</taxon>
        <taxon>Diptera</taxon>
        <taxon>Brachycera</taxon>
        <taxon>Muscomorpha</taxon>
        <taxon>Ephydroidea</taxon>
        <taxon>Drosophilidae</taxon>
        <taxon>Drosophila</taxon>
        <taxon>Sophophora</taxon>
    </lineage>
</organism>
<protein>
    <recommendedName>
        <fullName evidence="2">Regulatory protein zeste</fullName>
    </recommendedName>
</protein>
<accession>B4PEU9</accession>
<dbReference type="AlphaFoldDB" id="B4PEU9"/>
<dbReference type="Pfam" id="PF13873">
    <property type="entry name" value="Myb_DNA-bind_5"/>
    <property type="match status" value="1"/>
</dbReference>
<dbReference type="InterPro" id="IPR028002">
    <property type="entry name" value="Myb_DNA-bind_5"/>
</dbReference>
<dbReference type="GO" id="GO:0003677">
    <property type="term" value="F:DNA binding"/>
    <property type="evidence" value="ECO:0007669"/>
    <property type="project" value="UniProtKB-KW"/>
</dbReference>
<evidence type="ECO:0000313" key="10">
    <source>
        <dbReference type="EMBL" id="EDW93004.1"/>
    </source>
</evidence>
<dbReference type="HOGENOM" id="CLU_096935_0_0_1"/>
<evidence type="ECO:0000256" key="4">
    <source>
        <dbReference type="ARBA" id="ARBA00023125"/>
    </source>
</evidence>
<comment type="function">
    <text evidence="6">Involved in transvection phenomena (= synapsis-dependent gene expression), where the synaptic pairing of chromosomes carrying genes with which zeste interacts influences the expression of these genes. Zeste binds to DNA and stimulates transcription from a nearby promoter.</text>
</comment>
<evidence type="ECO:0000313" key="11">
    <source>
        <dbReference type="Proteomes" id="UP000002282"/>
    </source>
</evidence>
<evidence type="ECO:0000256" key="6">
    <source>
        <dbReference type="ARBA" id="ARBA00025466"/>
    </source>
</evidence>
<feature type="region of interest" description="Disordered" evidence="8">
    <location>
        <begin position="105"/>
        <end position="125"/>
    </location>
</feature>
<dbReference type="PANTHER" id="PTHR21411:SF0">
    <property type="entry name" value="REGULATORY PROTEIN ZESTE"/>
    <property type="match status" value="1"/>
</dbReference>
<keyword evidence="5" id="KW-0804">Transcription</keyword>
<dbReference type="OrthoDB" id="1394818at2759"/>
<evidence type="ECO:0000256" key="1">
    <source>
        <dbReference type="ARBA" id="ARBA00011764"/>
    </source>
</evidence>
<gene>
    <name evidence="10" type="primary">Dyak\GE21229</name>
    <name evidence="10" type="synonym">dyak_GLEANR_5006</name>
    <name evidence="10" type="synonym">GE21229</name>
    <name evidence="10" type="ORF">Dyak_GE21229</name>
</gene>
<feature type="domain" description="Myb/SANT-like DNA-binding" evidence="9">
    <location>
        <begin position="7"/>
        <end position="82"/>
    </location>
</feature>
<dbReference type="PhylomeDB" id="B4PEU9"/>
<evidence type="ECO:0000256" key="3">
    <source>
        <dbReference type="ARBA" id="ARBA00023015"/>
    </source>
</evidence>
<keyword evidence="4" id="KW-0238">DNA-binding</keyword>
<name>B4PEU9_DROYA</name>
<reference evidence="10 11" key="1">
    <citation type="journal article" date="2007" name="Nature">
        <title>Evolution of genes and genomes on the Drosophila phylogeny.</title>
        <authorList>
            <consortium name="Drosophila 12 Genomes Consortium"/>
            <person name="Clark A.G."/>
            <person name="Eisen M.B."/>
            <person name="Smith D.R."/>
            <person name="Bergman C.M."/>
            <person name="Oliver B."/>
            <person name="Markow T.A."/>
            <person name="Kaufman T.C."/>
            <person name="Kellis M."/>
            <person name="Gelbart W."/>
            <person name="Iyer V.N."/>
            <person name="Pollard D.A."/>
            <person name="Sackton T.B."/>
            <person name="Larracuente A.M."/>
            <person name="Singh N.D."/>
            <person name="Abad J.P."/>
            <person name="Abt D.N."/>
            <person name="Adryan B."/>
            <person name="Aguade M."/>
            <person name="Akashi H."/>
            <person name="Anderson W.W."/>
            <person name="Aquadro C.F."/>
            <person name="Ardell D.H."/>
            <person name="Arguello R."/>
            <person name="Artieri C.G."/>
            <person name="Barbash D.A."/>
            <person name="Barker D."/>
            <person name="Barsanti P."/>
            <person name="Batterham P."/>
            <person name="Batzoglou S."/>
            <person name="Begun D."/>
            <person name="Bhutkar A."/>
            <person name="Blanco E."/>
            <person name="Bosak S.A."/>
            <person name="Bradley R.K."/>
            <person name="Brand A.D."/>
            <person name="Brent M.R."/>
            <person name="Brooks A.N."/>
            <person name="Brown R.H."/>
            <person name="Butlin R.K."/>
            <person name="Caggese C."/>
            <person name="Calvi B.R."/>
            <person name="Bernardo de Carvalho A."/>
            <person name="Caspi A."/>
            <person name="Castrezana S."/>
            <person name="Celniker S.E."/>
            <person name="Chang J.L."/>
            <person name="Chapple C."/>
            <person name="Chatterji S."/>
            <person name="Chinwalla A."/>
            <person name="Civetta A."/>
            <person name="Clifton S.W."/>
            <person name="Comeron J.M."/>
            <person name="Costello J.C."/>
            <person name="Coyne J.A."/>
            <person name="Daub J."/>
            <person name="David R.G."/>
            <person name="Delcher A.L."/>
            <person name="Delehaunty K."/>
            <person name="Do C.B."/>
            <person name="Ebling H."/>
            <person name="Edwards K."/>
            <person name="Eickbush T."/>
            <person name="Evans J.D."/>
            <person name="Filipski A."/>
            <person name="Findeiss S."/>
            <person name="Freyhult E."/>
            <person name="Fulton L."/>
            <person name="Fulton R."/>
            <person name="Garcia A.C."/>
            <person name="Gardiner A."/>
            <person name="Garfield D.A."/>
            <person name="Garvin B.E."/>
            <person name="Gibson G."/>
            <person name="Gilbert D."/>
            <person name="Gnerre S."/>
            <person name="Godfrey J."/>
            <person name="Good R."/>
            <person name="Gotea V."/>
            <person name="Gravely B."/>
            <person name="Greenberg A.J."/>
            <person name="Griffiths-Jones S."/>
            <person name="Gross S."/>
            <person name="Guigo R."/>
            <person name="Gustafson E.A."/>
            <person name="Haerty W."/>
            <person name="Hahn M.W."/>
            <person name="Halligan D.L."/>
            <person name="Halpern A.L."/>
            <person name="Halter G.M."/>
            <person name="Han M.V."/>
            <person name="Heger A."/>
            <person name="Hillier L."/>
            <person name="Hinrichs A.S."/>
            <person name="Holmes I."/>
            <person name="Hoskins R.A."/>
            <person name="Hubisz M.J."/>
            <person name="Hultmark D."/>
            <person name="Huntley M.A."/>
            <person name="Jaffe D.B."/>
            <person name="Jagadeeshan S."/>
            <person name="Jeck W.R."/>
            <person name="Johnson J."/>
            <person name="Jones C.D."/>
            <person name="Jordan W.C."/>
            <person name="Karpen G.H."/>
            <person name="Kataoka E."/>
            <person name="Keightley P.D."/>
            <person name="Kheradpour P."/>
            <person name="Kirkness E.F."/>
            <person name="Koerich L.B."/>
            <person name="Kristiansen K."/>
            <person name="Kudrna D."/>
            <person name="Kulathinal R.J."/>
            <person name="Kumar S."/>
            <person name="Kwok R."/>
            <person name="Lander E."/>
            <person name="Langley C.H."/>
            <person name="Lapoint R."/>
            <person name="Lazzaro B.P."/>
            <person name="Lee S.J."/>
            <person name="Levesque L."/>
            <person name="Li R."/>
            <person name="Lin C.F."/>
            <person name="Lin M.F."/>
            <person name="Lindblad-Toh K."/>
            <person name="Llopart A."/>
            <person name="Long M."/>
            <person name="Low L."/>
            <person name="Lozovsky E."/>
            <person name="Lu J."/>
            <person name="Luo M."/>
            <person name="Machado C.A."/>
            <person name="Makalowski W."/>
            <person name="Marzo M."/>
            <person name="Matsuda M."/>
            <person name="Matzkin L."/>
            <person name="McAllister B."/>
            <person name="McBride C.S."/>
            <person name="McKernan B."/>
            <person name="McKernan K."/>
            <person name="Mendez-Lago M."/>
            <person name="Minx P."/>
            <person name="Mollenhauer M.U."/>
            <person name="Montooth K."/>
            <person name="Mount S.M."/>
            <person name="Mu X."/>
            <person name="Myers E."/>
            <person name="Negre B."/>
            <person name="Newfeld S."/>
            <person name="Nielsen R."/>
            <person name="Noor M.A."/>
            <person name="O'Grady P."/>
            <person name="Pachter L."/>
            <person name="Papaceit M."/>
            <person name="Parisi M.J."/>
            <person name="Parisi M."/>
            <person name="Parts L."/>
            <person name="Pedersen J.S."/>
            <person name="Pesole G."/>
            <person name="Phillippy A.M."/>
            <person name="Ponting C.P."/>
            <person name="Pop M."/>
            <person name="Porcelli D."/>
            <person name="Powell J.R."/>
            <person name="Prohaska S."/>
            <person name="Pruitt K."/>
            <person name="Puig M."/>
            <person name="Quesneville H."/>
            <person name="Ram K.R."/>
            <person name="Rand D."/>
            <person name="Rasmussen M.D."/>
            <person name="Reed L.K."/>
            <person name="Reenan R."/>
            <person name="Reily A."/>
            <person name="Remington K.A."/>
            <person name="Rieger T.T."/>
            <person name="Ritchie M.G."/>
            <person name="Robin C."/>
            <person name="Rogers Y.H."/>
            <person name="Rohde C."/>
            <person name="Rozas J."/>
            <person name="Rubenfield M.J."/>
            <person name="Ruiz A."/>
            <person name="Russo S."/>
            <person name="Salzberg S.L."/>
            <person name="Sanchez-Gracia A."/>
            <person name="Saranga D.J."/>
            <person name="Sato H."/>
            <person name="Schaeffer S.W."/>
            <person name="Schatz M.C."/>
            <person name="Schlenke T."/>
            <person name="Schwartz R."/>
            <person name="Segarra C."/>
            <person name="Singh R.S."/>
            <person name="Sirot L."/>
            <person name="Sirota M."/>
            <person name="Sisneros N.B."/>
            <person name="Smith C.D."/>
            <person name="Smith T.F."/>
            <person name="Spieth J."/>
            <person name="Stage D.E."/>
            <person name="Stark A."/>
            <person name="Stephan W."/>
            <person name="Strausberg R.L."/>
            <person name="Strempel S."/>
            <person name="Sturgill D."/>
            <person name="Sutton G."/>
            <person name="Sutton G.G."/>
            <person name="Tao W."/>
            <person name="Teichmann S."/>
            <person name="Tobari Y.N."/>
            <person name="Tomimura Y."/>
            <person name="Tsolas J.M."/>
            <person name="Valente V.L."/>
            <person name="Venter E."/>
            <person name="Venter J.C."/>
            <person name="Vicario S."/>
            <person name="Vieira F.G."/>
            <person name="Vilella A.J."/>
            <person name="Villasante A."/>
            <person name="Walenz B."/>
            <person name="Wang J."/>
            <person name="Wasserman M."/>
            <person name="Watts T."/>
            <person name="Wilson D."/>
            <person name="Wilson R.K."/>
            <person name="Wing R.A."/>
            <person name="Wolfner M.F."/>
            <person name="Wong A."/>
            <person name="Wong G.K."/>
            <person name="Wu C.I."/>
            <person name="Wu G."/>
            <person name="Yamamoto D."/>
            <person name="Yang H.P."/>
            <person name="Yang S.P."/>
            <person name="Yorke J.A."/>
            <person name="Yoshida K."/>
            <person name="Zdobnov E."/>
            <person name="Zhang P."/>
            <person name="Zhang Y."/>
            <person name="Zimin A.V."/>
            <person name="Baldwin J."/>
            <person name="Abdouelleil A."/>
            <person name="Abdulkadir J."/>
            <person name="Abebe A."/>
            <person name="Abera B."/>
            <person name="Abreu J."/>
            <person name="Acer S.C."/>
            <person name="Aftuck L."/>
            <person name="Alexander A."/>
            <person name="An P."/>
            <person name="Anderson E."/>
            <person name="Anderson S."/>
            <person name="Arachi H."/>
            <person name="Azer M."/>
            <person name="Bachantsang P."/>
            <person name="Barry A."/>
            <person name="Bayul T."/>
            <person name="Berlin A."/>
            <person name="Bessette D."/>
            <person name="Bloom T."/>
            <person name="Blye J."/>
            <person name="Boguslavskiy L."/>
            <person name="Bonnet C."/>
            <person name="Boukhgalter B."/>
            <person name="Bourzgui I."/>
            <person name="Brown A."/>
            <person name="Cahill P."/>
            <person name="Channer S."/>
            <person name="Cheshatsang Y."/>
            <person name="Chuda L."/>
            <person name="Citroen M."/>
            <person name="Collymore A."/>
            <person name="Cooke P."/>
            <person name="Costello M."/>
            <person name="D'Aco K."/>
            <person name="Daza R."/>
            <person name="De Haan G."/>
            <person name="DeGray S."/>
            <person name="DeMaso C."/>
            <person name="Dhargay N."/>
            <person name="Dooley K."/>
            <person name="Dooley E."/>
            <person name="Doricent M."/>
            <person name="Dorje P."/>
            <person name="Dorjee K."/>
            <person name="Dupes A."/>
            <person name="Elong R."/>
            <person name="Falk J."/>
            <person name="Farina A."/>
            <person name="Faro S."/>
            <person name="Ferguson D."/>
            <person name="Fisher S."/>
            <person name="Foley C.D."/>
            <person name="Franke A."/>
            <person name="Friedrich D."/>
            <person name="Gadbois L."/>
            <person name="Gearin G."/>
            <person name="Gearin C.R."/>
            <person name="Giannoukos G."/>
            <person name="Goode T."/>
            <person name="Graham J."/>
            <person name="Grandbois E."/>
            <person name="Grewal S."/>
            <person name="Gyaltsen K."/>
            <person name="Hafez N."/>
            <person name="Hagos B."/>
            <person name="Hall J."/>
            <person name="Henson C."/>
            <person name="Hollinger A."/>
            <person name="Honan T."/>
            <person name="Huard M.D."/>
            <person name="Hughes L."/>
            <person name="Hurhula B."/>
            <person name="Husby M.E."/>
            <person name="Kamat A."/>
            <person name="Kanga B."/>
            <person name="Kashin S."/>
            <person name="Khazanovich D."/>
            <person name="Kisner P."/>
            <person name="Lance K."/>
            <person name="Lara M."/>
            <person name="Lee W."/>
            <person name="Lennon N."/>
            <person name="Letendre F."/>
            <person name="LeVine R."/>
            <person name="Lipovsky A."/>
            <person name="Liu X."/>
            <person name="Liu J."/>
            <person name="Liu S."/>
            <person name="Lokyitsang T."/>
            <person name="Lokyitsang Y."/>
            <person name="Lubonja R."/>
            <person name="Lui A."/>
            <person name="MacDonald P."/>
            <person name="Magnisalis V."/>
            <person name="Maru K."/>
            <person name="Matthews C."/>
            <person name="McCusker W."/>
            <person name="McDonough S."/>
            <person name="Mehta T."/>
            <person name="Meldrim J."/>
            <person name="Meneus L."/>
            <person name="Mihai O."/>
            <person name="Mihalev A."/>
            <person name="Mihova T."/>
            <person name="Mittelman R."/>
            <person name="Mlenga V."/>
            <person name="Montmayeur A."/>
            <person name="Mulrain L."/>
            <person name="Navidi A."/>
            <person name="Naylor J."/>
            <person name="Negash T."/>
            <person name="Nguyen T."/>
            <person name="Nguyen N."/>
            <person name="Nicol R."/>
            <person name="Norbu C."/>
            <person name="Norbu N."/>
            <person name="Novod N."/>
            <person name="O'Neill B."/>
            <person name="Osman S."/>
            <person name="Markiewicz E."/>
            <person name="Oyono O.L."/>
            <person name="Patti C."/>
            <person name="Phunkhang P."/>
            <person name="Pierre F."/>
            <person name="Priest M."/>
            <person name="Raghuraman S."/>
            <person name="Rege F."/>
            <person name="Reyes R."/>
            <person name="Rise C."/>
            <person name="Rogov P."/>
            <person name="Ross K."/>
            <person name="Ryan E."/>
            <person name="Settipalli S."/>
            <person name="Shea T."/>
            <person name="Sherpa N."/>
            <person name="Shi L."/>
            <person name="Shih D."/>
            <person name="Sparrow T."/>
            <person name="Spaulding J."/>
            <person name="Stalker J."/>
            <person name="Stange-Thomann N."/>
            <person name="Stavropoulos S."/>
            <person name="Stone C."/>
            <person name="Strader C."/>
            <person name="Tesfaye S."/>
            <person name="Thomson T."/>
            <person name="Thoulutsang Y."/>
            <person name="Thoulutsang D."/>
            <person name="Topham K."/>
            <person name="Topping I."/>
            <person name="Tsamla T."/>
            <person name="Vassiliev H."/>
            <person name="Vo A."/>
            <person name="Wangchuk T."/>
            <person name="Wangdi T."/>
            <person name="Weiand M."/>
            <person name="Wilkinson J."/>
            <person name="Wilson A."/>
            <person name="Yadav S."/>
            <person name="Young G."/>
            <person name="Yu Q."/>
            <person name="Zembek L."/>
            <person name="Zhong D."/>
            <person name="Zimmer A."/>
            <person name="Zwirko Z."/>
            <person name="Jaffe D.B."/>
            <person name="Alvarez P."/>
            <person name="Brockman W."/>
            <person name="Butler J."/>
            <person name="Chin C."/>
            <person name="Gnerre S."/>
            <person name="Grabherr M."/>
            <person name="Kleber M."/>
            <person name="Mauceli E."/>
            <person name="MacCallum I."/>
        </authorList>
    </citation>
    <scope>NUCLEOTIDE SEQUENCE [LARGE SCALE GENOMIC DNA]</scope>
    <source>
        <strain evidence="11">Tai18E2 / Tucson 14021-0261.01</strain>
    </source>
</reference>
<dbReference type="KEGG" id="dya:Dyak_GE21229"/>